<dbReference type="PANTHER" id="PTHR33841:SF1">
    <property type="entry name" value="DNA METHYLTRANSFERASE A"/>
    <property type="match status" value="1"/>
</dbReference>
<dbReference type="Proteomes" id="UP001245561">
    <property type="component" value="Unassembled WGS sequence"/>
</dbReference>
<dbReference type="EMBL" id="JARPYT010000003">
    <property type="protein sequence ID" value="MDT2636594.1"/>
    <property type="molecule type" value="Genomic_DNA"/>
</dbReference>
<dbReference type="Pfam" id="PF20467">
    <property type="entry name" value="MmeI_C"/>
    <property type="match status" value="1"/>
</dbReference>
<dbReference type="InterPro" id="IPR046820">
    <property type="entry name" value="MmeI_TRD"/>
</dbReference>
<evidence type="ECO:0000259" key="9">
    <source>
        <dbReference type="Pfam" id="PF20473"/>
    </source>
</evidence>
<dbReference type="RefSeq" id="WP_271856859.1">
    <property type="nucleotide sequence ID" value="NZ_JARPYS010000006.1"/>
</dbReference>
<dbReference type="SUPFAM" id="SSF53335">
    <property type="entry name" value="S-adenosyl-L-methionine-dependent methyltransferases"/>
    <property type="match status" value="1"/>
</dbReference>
<reference evidence="10" key="1">
    <citation type="submission" date="2023-03" db="EMBL/GenBank/DDBJ databases">
        <authorList>
            <person name="Shen W."/>
            <person name="Cai J."/>
        </authorList>
    </citation>
    <scope>NUCLEOTIDE SEQUENCE</scope>
    <source>
        <strain evidence="10">P55-2</strain>
    </source>
</reference>
<organism evidence="10 11">
    <name type="scientific">Enterococcus dongliensis</name>
    <dbReference type="NCBI Taxonomy" id="2559925"/>
    <lineage>
        <taxon>Bacteria</taxon>
        <taxon>Bacillati</taxon>
        <taxon>Bacillota</taxon>
        <taxon>Bacilli</taxon>
        <taxon>Lactobacillales</taxon>
        <taxon>Enterococcaceae</taxon>
        <taxon>Enterococcus</taxon>
    </lineage>
</organism>
<dbReference type="Pfam" id="PF20465">
    <property type="entry name" value="MmeI_hel"/>
    <property type="match status" value="1"/>
</dbReference>
<dbReference type="InterPro" id="IPR046816">
    <property type="entry name" value="MmeI_Mtase"/>
</dbReference>
<dbReference type="InterPro" id="IPR046819">
    <property type="entry name" value="MmeI_hel"/>
</dbReference>
<evidence type="ECO:0000313" key="10">
    <source>
        <dbReference type="EMBL" id="MDT2636594.1"/>
    </source>
</evidence>
<protein>
    <recommendedName>
        <fullName evidence="1">site-specific DNA-methyltransferase (adenine-specific)</fullName>
        <ecNumber evidence="1">2.1.1.72</ecNumber>
    </recommendedName>
</protein>
<dbReference type="Pfam" id="PF20473">
    <property type="entry name" value="MmeI_Mtase"/>
    <property type="match status" value="1"/>
</dbReference>
<dbReference type="InterPro" id="IPR002052">
    <property type="entry name" value="DNA_methylase_N6_adenine_CS"/>
</dbReference>
<dbReference type="InterPro" id="IPR046818">
    <property type="entry name" value="MmeI_C"/>
</dbReference>
<evidence type="ECO:0000256" key="1">
    <source>
        <dbReference type="ARBA" id="ARBA00011900"/>
    </source>
</evidence>
<comment type="catalytic activity">
    <reaction evidence="4">
        <text>a 2'-deoxyadenosine in DNA + S-adenosyl-L-methionine = an N(6)-methyl-2'-deoxyadenosine in DNA + S-adenosyl-L-homocysteine + H(+)</text>
        <dbReference type="Rhea" id="RHEA:15197"/>
        <dbReference type="Rhea" id="RHEA-COMP:12418"/>
        <dbReference type="Rhea" id="RHEA-COMP:12419"/>
        <dbReference type="ChEBI" id="CHEBI:15378"/>
        <dbReference type="ChEBI" id="CHEBI:57856"/>
        <dbReference type="ChEBI" id="CHEBI:59789"/>
        <dbReference type="ChEBI" id="CHEBI:90615"/>
        <dbReference type="ChEBI" id="CHEBI:90616"/>
        <dbReference type="EC" id="2.1.1.72"/>
    </reaction>
</comment>
<keyword evidence="2 10" id="KW-0489">Methyltransferase</keyword>
<accession>A0AAW8TH26</accession>
<dbReference type="GO" id="GO:0009007">
    <property type="term" value="F:site-specific DNA-methyltransferase (adenine-specific) activity"/>
    <property type="evidence" value="ECO:0007669"/>
    <property type="project" value="UniProtKB-EC"/>
</dbReference>
<evidence type="ECO:0000256" key="3">
    <source>
        <dbReference type="ARBA" id="ARBA00022679"/>
    </source>
</evidence>
<dbReference type="AlphaFoldDB" id="A0AAW8TH26"/>
<gene>
    <name evidence="10" type="ORF">P7D36_03570</name>
</gene>
<evidence type="ECO:0000313" key="11">
    <source>
        <dbReference type="Proteomes" id="UP001245561"/>
    </source>
</evidence>
<evidence type="ECO:0000259" key="6">
    <source>
        <dbReference type="Pfam" id="PF20465"/>
    </source>
</evidence>
<feature type="domain" description="MmeI-like C-terminal" evidence="8">
    <location>
        <begin position="836"/>
        <end position="910"/>
    </location>
</feature>
<feature type="domain" description="MmeI-like target recognition" evidence="7">
    <location>
        <begin position="635"/>
        <end position="833"/>
    </location>
</feature>
<dbReference type="InterPro" id="IPR046817">
    <property type="entry name" value="MmeI_N"/>
</dbReference>
<dbReference type="GO" id="GO:0003676">
    <property type="term" value="F:nucleic acid binding"/>
    <property type="evidence" value="ECO:0007669"/>
    <property type="project" value="InterPro"/>
</dbReference>
<dbReference type="PROSITE" id="PS00092">
    <property type="entry name" value="N6_MTASE"/>
    <property type="match status" value="1"/>
</dbReference>
<dbReference type="Gene3D" id="3.40.50.150">
    <property type="entry name" value="Vaccinia Virus protein VP39"/>
    <property type="match status" value="1"/>
</dbReference>
<proteinExistence type="predicted"/>
<keyword evidence="3" id="KW-0808">Transferase</keyword>
<sequence>MVIDDTTINDAYKFVEDHQNDSDERQQAQSWIKDFLEKVFHINPRKVNAGFEWRVKAGKHQQYVDHLLNGVLLIEMKSKGRSLDKAKSQAYNYVMKLGENDVPRYVMLCDFEIIKISDLDTGSEIAFPVKELTSHIGVFDFLKGKEIRITTPQSPVNVKAANLLETLHIMLREKKYPRNATELLMTRIVFCMFADYTGIFEEGQYRSYILKHTKEDGSDIVDKLGSLFIVLNTPENERYQQGDLGDFRYINGGLFNVQIPTGIRLNKEIRNMLLEISQLDWSQISPIIFGSMFEGAMDVKRRRDLGAHFTSEVNIMKVLDSLFLDDLNTEFQNICNLKIGKLNKLNEFHKKISNLTFLDPACGSGNFLMLAYRELRRLEHEVVSEVLIQEWKQDNRGTMGAEYQDTLLTIEDRIKVEVSQFYGVELQPYAASIAKLGLWLIDHLMNMEASNKFGQYFVRLPLHAGANIYVDNALKVDWKDIVPVTKLSYILGNPPFIGHNAKSVDNQKELKSVAPKWKGISNLDYVAGWFIKASKMMEYNPLIETAFVSTNSIAQGTQAINLFSELFNKGFNINFAHQTFEWDNNGAKVHVIITGFSKIKKKQRKLYKYSSLKAEAQLVEASNINEYLLPMKSVELTAMYKQISGKPDMIYGSNMSTGTALMFKEKEYQEFIRKIPWTKEYMRPLIGAKELTNNFKRYVLYLKDAKPSLINSTNEVLERLNKVKSDRKNSKDILANQMADTPTLLYSDRVLDGDFLVIPIVTSGNREYVPIIFEKYPTIATNKTFQLPNADKYIFGILESRMHMCWMKVTVGRLKSDYSYSNTLVYNTFVFPETNKTQEETVANLVDNILTIREKYFKIGEKIKDLYSKLMPPDLRKAHNKLDREVEKLYRKQPFNSDEDRFEYLLKLYRREIEKF</sequence>
<evidence type="ECO:0000259" key="7">
    <source>
        <dbReference type="Pfam" id="PF20466"/>
    </source>
</evidence>
<feature type="domain" description="MmeI-like helicase spacer" evidence="6">
    <location>
        <begin position="181"/>
        <end position="255"/>
    </location>
</feature>
<feature type="domain" description="MmeI-like DNA-methyltransferase" evidence="9">
    <location>
        <begin position="342"/>
        <end position="607"/>
    </location>
</feature>
<evidence type="ECO:0000259" key="5">
    <source>
        <dbReference type="Pfam" id="PF20464"/>
    </source>
</evidence>
<evidence type="ECO:0000256" key="2">
    <source>
        <dbReference type="ARBA" id="ARBA00022603"/>
    </source>
</evidence>
<evidence type="ECO:0000256" key="4">
    <source>
        <dbReference type="ARBA" id="ARBA00047942"/>
    </source>
</evidence>
<dbReference type="PANTHER" id="PTHR33841">
    <property type="entry name" value="DNA METHYLTRANSFERASE YEEA-RELATED"/>
    <property type="match status" value="1"/>
</dbReference>
<dbReference type="EC" id="2.1.1.72" evidence="1"/>
<dbReference type="GO" id="GO:0032259">
    <property type="term" value="P:methylation"/>
    <property type="evidence" value="ECO:0007669"/>
    <property type="project" value="UniProtKB-KW"/>
</dbReference>
<dbReference type="InterPro" id="IPR050953">
    <property type="entry name" value="N4_N6_ade-DNA_methylase"/>
</dbReference>
<dbReference type="PRINTS" id="PR00507">
    <property type="entry name" value="N12N6MTFRASE"/>
</dbReference>
<comment type="caution">
    <text evidence="10">The sequence shown here is derived from an EMBL/GenBank/DDBJ whole genome shotgun (WGS) entry which is preliminary data.</text>
</comment>
<dbReference type="Pfam" id="PF20466">
    <property type="entry name" value="MmeI_TRD"/>
    <property type="match status" value="1"/>
</dbReference>
<name>A0AAW8TH26_9ENTE</name>
<dbReference type="InterPro" id="IPR029063">
    <property type="entry name" value="SAM-dependent_MTases_sf"/>
</dbReference>
<evidence type="ECO:0000259" key="8">
    <source>
        <dbReference type="Pfam" id="PF20467"/>
    </source>
</evidence>
<feature type="domain" description="MmeI-like N-terminal" evidence="5">
    <location>
        <begin position="13"/>
        <end position="173"/>
    </location>
</feature>
<dbReference type="Pfam" id="PF20464">
    <property type="entry name" value="MmeI_N"/>
    <property type="match status" value="1"/>
</dbReference>